<accession>A0ACC5ZVD6</accession>
<dbReference type="Proteomes" id="UP001203036">
    <property type="component" value="Unassembled WGS sequence"/>
</dbReference>
<dbReference type="EMBL" id="JAMQGO010000004">
    <property type="protein sequence ID" value="MCM2562294.1"/>
    <property type="molecule type" value="Genomic_DNA"/>
</dbReference>
<evidence type="ECO:0000313" key="1">
    <source>
        <dbReference type="EMBL" id="MCM2562294.1"/>
    </source>
</evidence>
<organism evidence="1 2">
    <name type="scientific">Lutimaribacter degradans</name>
    <dbReference type="NCBI Taxonomy" id="2945989"/>
    <lineage>
        <taxon>Bacteria</taxon>
        <taxon>Pseudomonadati</taxon>
        <taxon>Pseudomonadota</taxon>
        <taxon>Alphaproteobacteria</taxon>
        <taxon>Rhodobacterales</taxon>
        <taxon>Roseobacteraceae</taxon>
        <taxon>Lutimaribacter</taxon>
    </lineage>
</organism>
<name>A0ACC5ZVD6_9RHOB</name>
<proteinExistence type="predicted"/>
<keyword evidence="2" id="KW-1185">Reference proteome</keyword>
<protein>
    <submittedName>
        <fullName evidence="1">PaaI family thioesterase</fullName>
    </submittedName>
</protein>
<reference evidence="1" key="1">
    <citation type="submission" date="2022-06" db="EMBL/GenBank/DDBJ databases">
        <title>Lutimaribacter sp. EGI FJ00013, a novel bacterium isolated from a salt lake sediment enrichment.</title>
        <authorList>
            <person name="Gao L."/>
            <person name="Fang B.-Z."/>
            <person name="Li W.-J."/>
        </authorList>
    </citation>
    <scope>NUCLEOTIDE SEQUENCE</scope>
    <source>
        <strain evidence="1">EGI FJ00013</strain>
    </source>
</reference>
<sequence length="152" mass="15756">MSSKQFVNEDRADITKALANGLSHVPLGTSPLLRALGCHFSSGTPGDIRISFHPGSEHVQGHGVVSGGTIATMLDFAMAFAALSRLAEGESAVSVALNVAYLGAVKPEKVIAHAQVTTMGYRLAHAQAQLLTPQGDLLASAQSPLALQRAKS</sequence>
<comment type="caution">
    <text evidence="1">The sequence shown here is derived from an EMBL/GenBank/DDBJ whole genome shotgun (WGS) entry which is preliminary data.</text>
</comment>
<gene>
    <name evidence="1" type="ORF">M8744_09055</name>
</gene>
<evidence type="ECO:0000313" key="2">
    <source>
        <dbReference type="Proteomes" id="UP001203036"/>
    </source>
</evidence>